<sequence length="193" mass="22751">HSTKKRCCIKVKTGKLNRLQNLEKHISKNLPKVDSKLDTRYINVNIHAIYNDDNQSEEVKEKLATIYRYNVESRKQTFNFYTDRAFKKNVNDIKQCACAFIQVEDLINEDIIINKLAFRILLDQSPETAELAAILNVLLVLPKKSKVNIYTDAKNIIDKFNQWKNADFEINARIYFKYKRHARIWNMIKGIIE</sequence>
<dbReference type="AlphaFoldDB" id="A0A2I1HUJ4"/>
<dbReference type="Proteomes" id="UP000234323">
    <property type="component" value="Unassembled WGS sequence"/>
</dbReference>
<accession>A0A2I1HUJ4</accession>
<evidence type="ECO:0000313" key="2">
    <source>
        <dbReference type="EMBL" id="PKY62552.1"/>
    </source>
</evidence>
<keyword evidence="3" id="KW-1185">Reference proteome</keyword>
<proteinExistence type="predicted"/>
<evidence type="ECO:0000313" key="3">
    <source>
        <dbReference type="Proteomes" id="UP000234323"/>
    </source>
</evidence>
<dbReference type="GO" id="GO:0004523">
    <property type="term" value="F:RNA-DNA hybrid ribonuclease activity"/>
    <property type="evidence" value="ECO:0007669"/>
    <property type="project" value="InterPro"/>
</dbReference>
<evidence type="ECO:0000259" key="1">
    <source>
        <dbReference type="Pfam" id="PF00075"/>
    </source>
</evidence>
<reference evidence="2 3" key="1">
    <citation type="submission" date="2015-10" db="EMBL/GenBank/DDBJ databases">
        <title>Genome analyses suggest a sexual origin of heterokaryosis in a supposedly ancient asexual fungus.</title>
        <authorList>
            <person name="Ropars J."/>
            <person name="Sedzielewska K."/>
            <person name="Noel J."/>
            <person name="Charron P."/>
            <person name="Farinelli L."/>
            <person name="Marton T."/>
            <person name="Kruger M."/>
            <person name="Pelin A."/>
            <person name="Brachmann A."/>
            <person name="Corradi N."/>
        </authorList>
    </citation>
    <scope>NUCLEOTIDE SEQUENCE [LARGE SCALE GENOMIC DNA]</scope>
    <source>
        <strain evidence="2 3">A4</strain>
    </source>
</reference>
<protein>
    <recommendedName>
        <fullName evidence="1">RNase H type-1 domain-containing protein</fullName>
    </recommendedName>
</protein>
<feature type="non-terminal residue" evidence="2">
    <location>
        <position position="193"/>
    </location>
</feature>
<name>A0A2I1HUJ4_9GLOM</name>
<feature type="non-terminal residue" evidence="2">
    <location>
        <position position="1"/>
    </location>
</feature>
<dbReference type="InterPro" id="IPR012337">
    <property type="entry name" value="RNaseH-like_sf"/>
</dbReference>
<dbReference type="Pfam" id="PF00075">
    <property type="entry name" value="RNase_H"/>
    <property type="match status" value="1"/>
</dbReference>
<organism evidence="2 3">
    <name type="scientific">Rhizophagus irregularis</name>
    <dbReference type="NCBI Taxonomy" id="588596"/>
    <lineage>
        <taxon>Eukaryota</taxon>
        <taxon>Fungi</taxon>
        <taxon>Fungi incertae sedis</taxon>
        <taxon>Mucoromycota</taxon>
        <taxon>Glomeromycotina</taxon>
        <taxon>Glomeromycetes</taxon>
        <taxon>Glomerales</taxon>
        <taxon>Glomeraceae</taxon>
        <taxon>Rhizophagus</taxon>
    </lineage>
</organism>
<comment type="caution">
    <text evidence="2">The sequence shown here is derived from an EMBL/GenBank/DDBJ whole genome shotgun (WGS) entry which is preliminary data.</text>
</comment>
<dbReference type="GO" id="GO:0003676">
    <property type="term" value="F:nucleic acid binding"/>
    <property type="evidence" value="ECO:0007669"/>
    <property type="project" value="InterPro"/>
</dbReference>
<gene>
    <name evidence="2" type="ORF">RhiirA4_489184</name>
</gene>
<dbReference type="InterPro" id="IPR002156">
    <property type="entry name" value="RNaseH_domain"/>
</dbReference>
<dbReference type="EMBL" id="LLXI01007351">
    <property type="protein sequence ID" value="PKY62552.1"/>
    <property type="molecule type" value="Genomic_DNA"/>
</dbReference>
<feature type="domain" description="RNase H type-1" evidence="1">
    <location>
        <begin position="78"/>
        <end position="165"/>
    </location>
</feature>
<dbReference type="Gene3D" id="3.30.420.10">
    <property type="entry name" value="Ribonuclease H-like superfamily/Ribonuclease H"/>
    <property type="match status" value="1"/>
</dbReference>
<dbReference type="SUPFAM" id="SSF53098">
    <property type="entry name" value="Ribonuclease H-like"/>
    <property type="match status" value="1"/>
</dbReference>
<dbReference type="InterPro" id="IPR036397">
    <property type="entry name" value="RNaseH_sf"/>
</dbReference>